<accession>A0AAE7VM95</accession>
<reference evidence="2 3" key="1">
    <citation type="submission" date="2021-04" db="EMBL/GenBank/DDBJ databases">
        <title>The Hidden Diversity of Double-Stranded DNA Phages in the Symbiotic Bacterium Rhizobium.</title>
        <authorList>
            <person name="Santamaria R.I."/>
            <person name="Bustos P."/>
            <person name="Cauwenberghe J.V."/>
            <person name="Gonzalez V."/>
        </authorList>
    </citation>
    <scope>NUCLEOTIDE SEQUENCE [LARGE SCALE GENOMIC DNA]</scope>
</reference>
<evidence type="ECO:0000256" key="1">
    <source>
        <dbReference type="SAM" id="Phobius"/>
    </source>
</evidence>
<proteinExistence type="predicted"/>
<dbReference type="GeneID" id="77934268"/>
<evidence type="ECO:0000313" key="2">
    <source>
        <dbReference type="EMBL" id="QXV74321.1"/>
    </source>
</evidence>
<feature type="transmembrane region" description="Helical" evidence="1">
    <location>
        <begin position="37"/>
        <end position="56"/>
    </location>
</feature>
<dbReference type="RefSeq" id="YP_010658322.1">
    <property type="nucleotide sequence ID" value="NC_070856.1"/>
</dbReference>
<organism evidence="2 3">
    <name type="scientific">Rhizobium phage RHEph16</name>
    <dbReference type="NCBI Taxonomy" id="2836132"/>
    <lineage>
        <taxon>Viruses</taxon>
        <taxon>Duplodnaviria</taxon>
        <taxon>Heunggongvirae</taxon>
        <taxon>Uroviricota</taxon>
        <taxon>Caudoviricetes</taxon>
        <taxon>Schitoviridae</taxon>
        <taxon>Demetervirinae</taxon>
        <taxon>Acanvirus</taxon>
        <taxon>Acanvirus Rheph16</taxon>
    </lineage>
</organism>
<evidence type="ECO:0000313" key="3">
    <source>
        <dbReference type="Proteomes" id="UP000828420"/>
    </source>
</evidence>
<protein>
    <recommendedName>
        <fullName evidence="4">Transmembrane protein</fullName>
    </recommendedName>
</protein>
<evidence type="ECO:0008006" key="4">
    <source>
        <dbReference type="Google" id="ProtNLM"/>
    </source>
</evidence>
<dbReference type="KEGG" id="vg:77934268"/>
<keyword evidence="1" id="KW-0472">Membrane</keyword>
<keyword evidence="3" id="KW-1185">Reference proteome</keyword>
<keyword evidence="1" id="KW-1133">Transmembrane helix</keyword>
<keyword evidence="1" id="KW-0812">Transmembrane</keyword>
<sequence length="59" mass="7011">MEFLGFALLIFTIIILVSHWTMNPWKYFLTVNEQRFAWSLQIIYLITVFAMLVLAIKNS</sequence>
<feature type="transmembrane region" description="Helical" evidence="1">
    <location>
        <begin position="6"/>
        <end position="25"/>
    </location>
</feature>
<name>A0AAE7VM95_9CAUD</name>
<dbReference type="Proteomes" id="UP000828420">
    <property type="component" value="Segment"/>
</dbReference>
<dbReference type="EMBL" id="MW980066">
    <property type="protein sequence ID" value="QXV74321.1"/>
    <property type="molecule type" value="Genomic_DNA"/>
</dbReference>